<dbReference type="InterPro" id="IPR019775">
    <property type="entry name" value="WD40_repeat_CS"/>
</dbReference>
<dbReference type="InterPro" id="IPR018391">
    <property type="entry name" value="PQQ_b-propeller_rpt"/>
</dbReference>
<evidence type="ECO:0000256" key="1">
    <source>
        <dbReference type="ARBA" id="ARBA00022574"/>
    </source>
</evidence>
<evidence type="ECO:0000313" key="5">
    <source>
        <dbReference type="Ensembl" id="ENSOCUP00000026133.2"/>
    </source>
</evidence>
<dbReference type="PRINTS" id="PR00320">
    <property type="entry name" value="GPROTEINBRPT"/>
</dbReference>
<evidence type="ECO:0000256" key="4">
    <source>
        <dbReference type="SAM" id="MobiDB-lite"/>
    </source>
</evidence>
<dbReference type="InterPro" id="IPR015943">
    <property type="entry name" value="WD40/YVTN_repeat-like_dom_sf"/>
</dbReference>
<dbReference type="AlphaFoldDB" id="G1U9L2"/>
<sequence>WALRRPGCRETMGEDWKKPLGPDSSHRRMPLVTLVRTFGGFKMSTPEARQDRLLATLDPLALGKSSLPSPPQSDMYYMQEEVWGDQEPLSKIPFKILSGHDHVVSSCHFCVDDTKLLSGSYDCTVKLWNAFNGAVEREFEHGPEAPVVECSVSADSRRVIAASYDKTVRAWDLETGKMLWKISHDNFIVSCKLSPDGKYVVSGLDVDRGICITDMENVTTVAHVKDHHQRSLTACCFDPDSQKVASVSLDRTIKIWDVTSQATLLTIPKAHANAISNCCFTFSGHFLCTCSWDKSLKIWNVHTGEFRNSGACVTLMKGHEGSVSSCFFARDSSFLISGGFDKTVAIWDITEGYRKLALKGHKDWVMDVAISSNKKWILSASKDRTMRIWNIEEIDEIPLVIKQKKARGLKVQQEKKETYLKLW</sequence>
<dbReference type="SUPFAM" id="SSF50978">
    <property type="entry name" value="WD40 repeat-like"/>
    <property type="match status" value="1"/>
</dbReference>
<evidence type="ECO:0000313" key="6">
    <source>
        <dbReference type="Proteomes" id="UP000001811"/>
    </source>
</evidence>
<dbReference type="EMBL" id="AAGW02068715">
    <property type="status" value="NOT_ANNOTATED_CDS"/>
    <property type="molecule type" value="Genomic_DNA"/>
</dbReference>
<dbReference type="Proteomes" id="UP000001811">
    <property type="component" value="Chromosome 5"/>
</dbReference>
<feature type="repeat" description="WD" evidence="3">
    <location>
        <begin position="97"/>
        <end position="138"/>
    </location>
</feature>
<dbReference type="HOGENOM" id="CLU_000288_57_3_1"/>
<dbReference type="PROSITE" id="PS50082">
    <property type="entry name" value="WD_REPEATS_2"/>
    <property type="match status" value="6"/>
</dbReference>
<dbReference type="STRING" id="9986.ENSOCUP00000026133"/>
<dbReference type="SMART" id="SM00320">
    <property type="entry name" value="WD40"/>
    <property type="match status" value="7"/>
</dbReference>
<dbReference type="eggNOG" id="KOG0266">
    <property type="taxonomic scope" value="Eukaryota"/>
</dbReference>
<gene>
    <name evidence="5" type="primary">WDR88</name>
</gene>
<proteinExistence type="predicted"/>
<dbReference type="SMART" id="SM00564">
    <property type="entry name" value="PQQ"/>
    <property type="match status" value="1"/>
</dbReference>
<dbReference type="CDD" id="cd00200">
    <property type="entry name" value="WD40"/>
    <property type="match status" value="1"/>
</dbReference>
<protein>
    <submittedName>
        <fullName evidence="5">WD repeat domain 88</fullName>
    </submittedName>
</protein>
<feature type="repeat" description="WD" evidence="3">
    <location>
        <begin position="358"/>
        <end position="399"/>
    </location>
</feature>
<keyword evidence="2" id="KW-0677">Repeat</keyword>
<evidence type="ECO:0000256" key="3">
    <source>
        <dbReference type="PROSITE-ProRule" id="PRU00221"/>
    </source>
</evidence>
<name>G1U9L2_RABIT</name>
<feature type="repeat" description="WD" evidence="3">
    <location>
        <begin position="225"/>
        <end position="266"/>
    </location>
</feature>
<organism evidence="5 6">
    <name type="scientific">Oryctolagus cuniculus</name>
    <name type="common">Rabbit</name>
    <dbReference type="NCBI Taxonomy" id="9986"/>
    <lineage>
        <taxon>Eukaryota</taxon>
        <taxon>Metazoa</taxon>
        <taxon>Chordata</taxon>
        <taxon>Craniata</taxon>
        <taxon>Vertebrata</taxon>
        <taxon>Euteleostomi</taxon>
        <taxon>Mammalia</taxon>
        <taxon>Eutheria</taxon>
        <taxon>Euarchontoglires</taxon>
        <taxon>Glires</taxon>
        <taxon>Lagomorpha</taxon>
        <taxon>Leporidae</taxon>
        <taxon>Oryctolagus</taxon>
    </lineage>
</organism>
<dbReference type="GeneTree" id="ENSGT00940000162291"/>
<dbReference type="Ensembl" id="ENSOCUT00000033020.2">
    <property type="protein sequence ID" value="ENSOCUP00000026133.2"/>
    <property type="gene ID" value="ENSOCUG00000029028.2"/>
</dbReference>
<dbReference type="PaxDb" id="9986-ENSOCUP00000026133"/>
<dbReference type="Gene3D" id="2.130.10.10">
    <property type="entry name" value="YVTN repeat-like/Quinoprotein amine dehydrogenase"/>
    <property type="match status" value="2"/>
</dbReference>
<dbReference type="PANTHER" id="PTHR45048">
    <property type="match status" value="1"/>
</dbReference>
<dbReference type="PANTHER" id="PTHR45048:SF1">
    <property type="entry name" value="WD REPEAT-CONTAINING PROTEIN 88"/>
    <property type="match status" value="1"/>
</dbReference>
<feature type="repeat" description="WD" evidence="3">
    <location>
        <begin position="268"/>
        <end position="309"/>
    </location>
</feature>
<dbReference type="InParanoid" id="G1U9L2"/>
<feature type="region of interest" description="Disordered" evidence="4">
    <location>
        <begin position="1"/>
        <end position="23"/>
    </location>
</feature>
<dbReference type="InterPro" id="IPR020472">
    <property type="entry name" value="WD40_PAC1"/>
</dbReference>
<dbReference type="SMR" id="G1U9L2"/>
<reference evidence="5 6" key="1">
    <citation type="journal article" date="2011" name="Nature">
        <title>A high-resolution map of human evolutionary constraint using 29 mammals.</title>
        <authorList>
            <person name="Lindblad-Toh K."/>
            <person name="Garber M."/>
            <person name="Zuk O."/>
            <person name="Lin M.F."/>
            <person name="Parker B.J."/>
            <person name="Washietl S."/>
            <person name="Kheradpour P."/>
            <person name="Ernst J."/>
            <person name="Jordan G."/>
            <person name="Mauceli E."/>
            <person name="Ward L.D."/>
            <person name="Lowe C.B."/>
            <person name="Holloway A.K."/>
            <person name="Clamp M."/>
            <person name="Gnerre S."/>
            <person name="Alfoldi J."/>
            <person name="Beal K."/>
            <person name="Chang J."/>
            <person name="Clawson H."/>
            <person name="Cuff J."/>
            <person name="Di Palma F."/>
            <person name="Fitzgerald S."/>
            <person name="Flicek P."/>
            <person name="Guttman M."/>
            <person name="Hubisz M.J."/>
            <person name="Jaffe D.B."/>
            <person name="Jungreis I."/>
            <person name="Kent W.J."/>
            <person name="Kostka D."/>
            <person name="Lara M."/>
            <person name="Martins A.L."/>
            <person name="Massingham T."/>
            <person name="Moltke I."/>
            <person name="Raney B.J."/>
            <person name="Rasmussen M.D."/>
            <person name="Robinson J."/>
            <person name="Stark A."/>
            <person name="Vilella A.J."/>
            <person name="Wen J."/>
            <person name="Xie X."/>
            <person name="Zody M.C."/>
            <person name="Baldwin J."/>
            <person name="Bloom T."/>
            <person name="Chin C.W."/>
            <person name="Heiman D."/>
            <person name="Nicol R."/>
            <person name="Nusbaum C."/>
            <person name="Young S."/>
            <person name="Wilkinson J."/>
            <person name="Worley K.C."/>
            <person name="Kovar C.L."/>
            <person name="Muzny D.M."/>
            <person name="Gibbs R.A."/>
            <person name="Cree A."/>
            <person name="Dihn H.H."/>
            <person name="Fowler G."/>
            <person name="Jhangiani S."/>
            <person name="Joshi V."/>
            <person name="Lee S."/>
            <person name="Lewis L.R."/>
            <person name="Nazareth L.V."/>
            <person name="Okwuonu G."/>
            <person name="Santibanez J."/>
            <person name="Warren W.C."/>
            <person name="Mardis E.R."/>
            <person name="Weinstock G.M."/>
            <person name="Wilson R.K."/>
            <person name="Delehaunty K."/>
            <person name="Dooling D."/>
            <person name="Fronik C."/>
            <person name="Fulton L."/>
            <person name="Fulton B."/>
            <person name="Graves T."/>
            <person name="Minx P."/>
            <person name="Sodergren E."/>
            <person name="Birney E."/>
            <person name="Margulies E.H."/>
            <person name="Herrero J."/>
            <person name="Green E.D."/>
            <person name="Haussler D."/>
            <person name="Siepel A."/>
            <person name="Goldman N."/>
            <person name="Pollard K.S."/>
            <person name="Pedersen J.S."/>
            <person name="Lander E.S."/>
            <person name="Kellis M."/>
        </authorList>
    </citation>
    <scope>NUCLEOTIDE SEQUENCE [LARGE SCALE GENOMIC DNA]</scope>
    <source>
        <strain evidence="5 6">Thorbecke inbred</strain>
    </source>
</reference>
<dbReference type="PROSITE" id="PS50294">
    <property type="entry name" value="WD_REPEATS_REGION"/>
    <property type="match status" value="6"/>
</dbReference>
<dbReference type="PROSITE" id="PS00678">
    <property type="entry name" value="WD_REPEATS_1"/>
    <property type="match status" value="5"/>
</dbReference>
<evidence type="ECO:0000256" key="2">
    <source>
        <dbReference type="ARBA" id="ARBA00022737"/>
    </source>
</evidence>
<accession>G1U9L2</accession>
<keyword evidence="1 3" id="KW-0853">WD repeat</keyword>
<dbReference type="Bgee" id="ENSOCUG00000029028">
    <property type="expression patterns" value="Expressed in testis and 4 other cell types or tissues"/>
</dbReference>
<keyword evidence="6" id="KW-1185">Reference proteome</keyword>
<dbReference type="InterPro" id="IPR036322">
    <property type="entry name" value="WD40_repeat_dom_sf"/>
</dbReference>
<feature type="repeat" description="WD" evidence="3">
    <location>
        <begin position="316"/>
        <end position="357"/>
    </location>
</feature>
<feature type="repeat" description="WD" evidence="3">
    <location>
        <begin position="140"/>
        <end position="181"/>
    </location>
</feature>
<dbReference type="InterPro" id="IPR001680">
    <property type="entry name" value="WD40_rpt"/>
</dbReference>
<reference evidence="5" key="2">
    <citation type="submission" date="2025-08" db="UniProtKB">
        <authorList>
            <consortium name="Ensembl"/>
        </authorList>
    </citation>
    <scope>IDENTIFICATION</scope>
    <source>
        <strain evidence="5">Thorbecke</strain>
    </source>
</reference>
<feature type="compositionally biased region" description="Basic and acidic residues" evidence="4">
    <location>
        <begin position="7"/>
        <end position="23"/>
    </location>
</feature>
<reference evidence="5" key="3">
    <citation type="submission" date="2025-09" db="UniProtKB">
        <authorList>
            <consortium name="Ensembl"/>
        </authorList>
    </citation>
    <scope>IDENTIFICATION</scope>
    <source>
        <strain evidence="5">Thorbecke</strain>
    </source>
</reference>
<dbReference type="Pfam" id="PF00400">
    <property type="entry name" value="WD40"/>
    <property type="match status" value="7"/>
</dbReference>